<dbReference type="STRING" id="559304.G8YG85"/>
<evidence type="ECO:0000313" key="9">
    <source>
        <dbReference type="Proteomes" id="UP000005222"/>
    </source>
</evidence>
<feature type="compositionally biased region" description="Polar residues" evidence="6">
    <location>
        <begin position="1"/>
        <end position="14"/>
    </location>
</feature>
<keyword evidence="3" id="KW-1015">Disulfide bond</keyword>
<feature type="compositionally biased region" description="Gly residues" evidence="6">
    <location>
        <begin position="103"/>
        <end position="115"/>
    </location>
</feature>
<organism evidence="8 9">
    <name type="scientific">Pichia sorbitophila (strain ATCC MYA-4447 / BCRC 22081 / CBS 7064 / NBRC 10061 / NRRL Y-12695)</name>
    <name type="common">Hybrid yeast</name>
    <dbReference type="NCBI Taxonomy" id="559304"/>
    <lineage>
        <taxon>Eukaryota</taxon>
        <taxon>Fungi</taxon>
        <taxon>Dikarya</taxon>
        <taxon>Ascomycota</taxon>
        <taxon>Saccharomycotina</taxon>
        <taxon>Pichiomycetes</taxon>
        <taxon>Debaryomycetaceae</taxon>
        <taxon>Millerozyma</taxon>
    </lineage>
</organism>
<dbReference type="GO" id="GO:0033617">
    <property type="term" value="P:mitochondrial respiratory chain complex IV assembly"/>
    <property type="evidence" value="ECO:0007669"/>
    <property type="project" value="TreeGrafter"/>
</dbReference>
<comment type="subcellular location">
    <subcellularLocation>
        <location evidence="1">Cytoplasm</location>
    </subcellularLocation>
</comment>
<dbReference type="EMBL" id="FO082053">
    <property type="protein sequence ID" value="CCE80437.1"/>
    <property type="molecule type" value="Genomic_DNA"/>
</dbReference>
<proteinExistence type="inferred from homology"/>
<dbReference type="EMBL" id="FO082052">
    <property type="protein sequence ID" value="CCE81202.1"/>
    <property type="molecule type" value="Genomic_DNA"/>
</dbReference>
<dbReference type="OrthoDB" id="268594at2759"/>
<dbReference type="AlphaFoldDB" id="G8YG85"/>
<evidence type="ECO:0000256" key="5">
    <source>
        <dbReference type="ARBA" id="ARBA00038223"/>
    </source>
</evidence>
<dbReference type="HOGENOM" id="CLU_141947_2_0_1"/>
<dbReference type="PANTHER" id="PTHR21107:SF2">
    <property type="entry name" value="CYTOCHROME C OXIDASE ASSEMBLY PROTEIN COX19"/>
    <property type="match status" value="1"/>
</dbReference>
<accession>G8YG85</accession>
<name>G8YG85_PICSO</name>
<gene>
    <name evidence="8" type="primary">Piso0_003553</name>
    <name evidence="7" type="ORF">GNLVRS01_PISO0G14856g</name>
    <name evidence="8" type="ORF">GNLVRS01_PISO0H14857g</name>
</gene>
<dbReference type="GO" id="GO:0005758">
    <property type="term" value="C:mitochondrial intermembrane space"/>
    <property type="evidence" value="ECO:0007669"/>
    <property type="project" value="TreeGrafter"/>
</dbReference>
<comment type="function">
    <text evidence="4">Required for the assembly of mitochondrial cytochrome c oxidase.</text>
</comment>
<evidence type="ECO:0000256" key="1">
    <source>
        <dbReference type="ARBA" id="ARBA00004496"/>
    </source>
</evidence>
<dbReference type="Proteomes" id="UP000005222">
    <property type="component" value="Chromosome H"/>
</dbReference>
<sequence length="115" mass="12515">MATGAPGNSFSRWTPTPPERGSFPLDHYGECKEQMVEYLKCMKFTQNQNAPNCRVLAKSYLKCRMEHQLMEKSDWDSLGLINLPGDDAPVGAQPAKNQQDPAAGGGSGSQGRGEV</sequence>
<dbReference type="eggNOG" id="KOG3477">
    <property type="taxonomic scope" value="Eukaryota"/>
</dbReference>
<reference evidence="9" key="2">
    <citation type="journal article" date="2012" name="G3 (Bethesda)">
        <title>Pichia sorbitophila, an interspecies yeast hybrid reveals early steps of genome resolution following polyploidization.</title>
        <authorList>
            <person name="Leh Louis V."/>
            <person name="Despons L."/>
            <person name="Friedrich A."/>
            <person name="Martin T."/>
            <person name="Durrens P."/>
            <person name="Casaregola S."/>
            <person name="Neuveglise C."/>
            <person name="Fairhead C."/>
            <person name="Marck C."/>
            <person name="Cruz J.A."/>
            <person name="Straub M.L."/>
            <person name="Kugler V."/>
            <person name="Sacerdot C."/>
            <person name="Uzunov Z."/>
            <person name="Thierry A."/>
            <person name="Weiss S."/>
            <person name="Bleykasten C."/>
            <person name="De Montigny J."/>
            <person name="Jacques N."/>
            <person name="Jung P."/>
            <person name="Lemaire M."/>
            <person name="Mallet S."/>
            <person name="Morel G."/>
            <person name="Richard G.F."/>
            <person name="Sarkar A."/>
            <person name="Savel G."/>
            <person name="Schacherer J."/>
            <person name="Seret M.L."/>
            <person name="Talla E."/>
            <person name="Samson G."/>
            <person name="Jubin C."/>
            <person name="Poulain J."/>
            <person name="Vacherie B."/>
            <person name="Barbe V."/>
            <person name="Pelletier E."/>
            <person name="Sherman D.J."/>
            <person name="Westhof E."/>
            <person name="Weissenbach J."/>
            <person name="Baret P.V."/>
            <person name="Wincker P."/>
            <person name="Gaillardin C."/>
            <person name="Dujon B."/>
            <person name="Souciet J.L."/>
        </authorList>
    </citation>
    <scope>NUCLEOTIDE SEQUENCE [LARGE SCALE GENOMIC DNA]</scope>
    <source>
        <strain evidence="9">ATCC MYA-4447 / BCRC 22081 / CBS 7064 / NBRC 10061 / NRRL Y-12695</strain>
    </source>
</reference>
<dbReference type="InterPro" id="IPR051383">
    <property type="entry name" value="COX19"/>
</dbReference>
<evidence type="ECO:0000256" key="4">
    <source>
        <dbReference type="ARBA" id="ARBA00037279"/>
    </source>
</evidence>
<feature type="region of interest" description="Disordered" evidence="6">
    <location>
        <begin position="84"/>
        <end position="115"/>
    </location>
</feature>
<protein>
    <submittedName>
        <fullName evidence="8">Piso0_003553 protein</fullName>
    </submittedName>
</protein>
<evidence type="ECO:0000313" key="8">
    <source>
        <dbReference type="EMBL" id="CCE81202.1"/>
    </source>
</evidence>
<dbReference type="PROSITE" id="PS51808">
    <property type="entry name" value="CHCH"/>
    <property type="match status" value="1"/>
</dbReference>
<comment type="similarity">
    <text evidence="5">Belongs to the COX19 family.</text>
</comment>
<keyword evidence="2" id="KW-0963">Cytoplasm</keyword>
<dbReference type="PANTHER" id="PTHR21107">
    <property type="entry name" value="CYTOCHROME C OXIDASE ASSEMBLY PROTEIN COX19"/>
    <property type="match status" value="1"/>
</dbReference>
<dbReference type="Proteomes" id="UP000005222">
    <property type="component" value="Chromosome G"/>
</dbReference>
<feature type="region of interest" description="Disordered" evidence="6">
    <location>
        <begin position="1"/>
        <end position="25"/>
    </location>
</feature>
<reference evidence="8" key="1">
    <citation type="submission" date="2011-10" db="EMBL/GenBank/DDBJ databases">
        <authorList>
            <person name="Genoscope - CEA"/>
        </authorList>
    </citation>
    <scope>NUCLEOTIDE SEQUENCE</scope>
</reference>
<evidence type="ECO:0000313" key="7">
    <source>
        <dbReference type="EMBL" id="CCE80437.1"/>
    </source>
</evidence>
<dbReference type="FunCoup" id="G8YG85">
    <property type="interactions" value="467"/>
</dbReference>
<evidence type="ECO:0000256" key="3">
    <source>
        <dbReference type="ARBA" id="ARBA00023157"/>
    </source>
</evidence>
<evidence type="ECO:0000256" key="6">
    <source>
        <dbReference type="SAM" id="MobiDB-lite"/>
    </source>
</evidence>
<dbReference type="InParanoid" id="G8YG85"/>
<keyword evidence="9" id="KW-1185">Reference proteome</keyword>
<evidence type="ECO:0000256" key="2">
    <source>
        <dbReference type="ARBA" id="ARBA00022490"/>
    </source>
</evidence>